<reference evidence="2" key="1">
    <citation type="journal article" date="2014" name="Int. J. Syst. Evol. Microbiol.">
        <title>Complete genome sequence of Corynebacterium casei LMG S-19264T (=DSM 44701T), isolated from a smear-ripened cheese.</title>
        <authorList>
            <consortium name="US DOE Joint Genome Institute (JGI-PGF)"/>
            <person name="Walter F."/>
            <person name="Albersmeier A."/>
            <person name="Kalinowski J."/>
            <person name="Ruckert C."/>
        </authorList>
    </citation>
    <scope>NUCLEOTIDE SEQUENCE</scope>
    <source>
        <strain evidence="2">JCM 5069</strain>
    </source>
</reference>
<sequence>MGRRPRGRLPPDRTQAPGRDAARGAGVCARVLERAPRGTGVCGGWWSGEDVALGSAARGALT</sequence>
<reference evidence="2" key="2">
    <citation type="submission" date="2020-09" db="EMBL/GenBank/DDBJ databases">
        <authorList>
            <person name="Sun Q."/>
            <person name="Ohkuma M."/>
        </authorList>
    </citation>
    <scope>NUCLEOTIDE SEQUENCE</scope>
    <source>
        <strain evidence="2">JCM 5069</strain>
    </source>
</reference>
<accession>A0A919G6P9</accession>
<dbReference type="AlphaFoldDB" id="A0A919G6P9"/>
<evidence type="ECO:0000313" key="2">
    <source>
        <dbReference type="EMBL" id="GHH78408.1"/>
    </source>
</evidence>
<evidence type="ECO:0000256" key="1">
    <source>
        <dbReference type="SAM" id="MobiDB-lite"/>
    </source>
</evidence>
<comment type="caution">
    <text evidence="2">The sequence shown here is derived from an EMBL/GenBank/DDBJ whole genome shotgun (WGS) entry which is preliminary data.</text>
</comment>
<dbReference type="EMBL" id="BNCD01000007">
    <property type="protein sequence ID" value="GHH78408.1"/>
    <property type="molecule type" value="Genomic_DNA"/>
</dbReference>
<dbReference type="Proteomes" id="UP000603708">
    <property type="component" value="Unassembled WGS sequence"/>
</dbReference>
<keyword evidence="3" id="KW-1185">Reference proteome</keyword>
<organism evidence="2 3">
    <name type="scientific">Streptomyces sulfonofaciens</name>
    <dbReference type="NCBI Taxonomy" id="68272"/>
    <lineage>
        <taxon>Bacteria</taxon>
        <taxon>Bacillati</taxon>
        <taxon>Actinomycetota</taxon>
        <taxon>Actinomycetes</taxon>
        <taxon>Kitasatosporales</taxon>
        <taxon>Streptomycetaceae</taxon>
        <taxon>Streptomyces</taxon>
    </lineage>
</organism>
<proteinExistence type="predicted"/>
<feature type="region of interest" description="Disordered" evidence="1">
    <location>
        <begin position="1"/>
        <end position="23"/>
    </location>
</feature>
<evidence type="ECO:0000313" key="3">
    <source>
        <dbReference type="Proteomes" id="UP000603708"/>
    </source>
</evidence>
<name>A0A919G6P9_9ACTN</name>
<protein>
    <submittedName>
        <fullName evidence="2">Uncharacterized protein</fullName>
    </submittedName>
</protein>
<gene>
    <name evidence="2" type="ORF">GCM10018793_28810</name>
</gene>